<accession>A0A5R9G860</accession>
<dbReference type="Pfam" id="PF05163">
    <property type="entry name" value="DinB"/>
    <property type="match status" value="1"/>
</dbReference>
<dbReference type="SUPFAM" id="SSF109854">
    <property type="entry name" value="DinB/YfiT-like putative metalloenzymes"/>
    <property type="match status" value="1"/>
</dbReference>
<dbReference type="OrthoDB" id="9811413at2"/>
<dbReference type="RefSeq" id="WP_138197607.1">
    <property type="nucleotide sequence ID" value="NZ_VCIW01000026.1"/>
</dbReference>
<dbReference type="PANTHER" id="PTHR37302:SF1">
    <property type="entry name" value="PROTEIN DINB"/>
    <property type="match status" value="1"/>
</dbReference>
<name>A0A5R9G860_9BACL</name>
<feature type="binding site" evidence="3">
    <location>
        <position position="146"/>
    </location>
    <ligand>
        <name>a divalent metal cation</name>
        <dbReference type="ChEBI" id="CHEBI:60240"/>
    </ligand>
</feature>
<dbReference type="InterPro" id="IPR034660">
    <property type="entry name" value="DinB/YfiT-like"/>
</dbReference>
<dbReference type="Proteomes" id="UP000309676">
    <property type="component" value="Unassembled WGS sequence"/>
</dbReference>
<evidence type="ECO:0000313" key="5">
    <source>
        <dbReference type="Proteomes" id="UP000309676"/>
    </source>
</evidence>
<comment type="similarity">
    <text evidence="1">Belongs to the DinB family.</text>
</comment>
<dbReference type="GO" id="GO:0046872">
    <property type="term" value="F:metal ion binding"/>
    <property type="evidence" value="ECO:0007669"/>
    <property type="project" value="UniProtKB-KW"/>
</dbReference>
<feature type="binding site" evidence="3">
    <location>
        <position position="57"/>
    </location>
    <ligand>
        <name>a divalent metal cation</name>
        <dbReference type="ChEBI" id="CHEBI:60240"/>
    </ligand>
</feature>
<dbReference type="PANTHER" id="PTHR37302">
    <property type="entry name" value="SLR1116 PROTEIN"/>
    <property type="match status" value="1"/>
</dbReference>
<evidence type="ECO:0000256" key="2">
    <source>
        <dbReference type="ARBA" id="ARBA00022723"/>
    </source>
</evidence>
<feature type="binding site" evidence="3">
    <location>
        <position position="150"/>
    </location>
    <ligand>
        <name>a divalent metal cation</name>
        <dbReference type="ChEBI" id="CHEBI:60240"/>
    </ligand>
</feature>
<evidence type="ECO:0000256" key="1">
    <source>
        <dbReference type="ARBA" id="ARBA00008635"/>
    </source>
</evidence>
<dbReference type="AlphaFoldDB" id="A0A5R9G860"/>
<organism evidence="4 5">
    <name type="scientific">Paenibacillus antri</name>
    <dbReference type="NCBI Taxonomy" id="2582848"/>
    <lineage>
        <taxon>Bacteria</taxon>
        <taxon>Bacillati</taxon>
        <taxon>Bacillota</taxon>
        <taxon>Bacilli</taxon>
        <taxon>Bacillales</taxon>
        <taxon>Paenibacillaceae</taxon>
        <taxon>Paenibacillus</taxon>
    </lineage>
</organism>
<proteinExistence type="inferred from homology"/>
<comment type="caution">
    <text evidence="4">The sequence shown here is derived from an EMBL/GenBank/DDBJ whole genome shotgun (WGS) entry which is preliminary data.</text>
</comment>
<keyword evidence="5" id="KW-1185">Reference proteome</keyword>
<dbReference type="InterPro" id="IPR007837">
    <property type="entry name" value="DinB"/>
</dbReference>
<evidence type="ECO:0000313" key="4">
    <source>
        <dbReference type="EMBL" id="TLS48933.1"/>
    </source>
</evidence>
<keyword evidence="2 3" id="KW-0479">Metal-binding</keyword>
<dbReference type="EMBL" id="VCIW01000026">
    <property type="protein sequence ID" value="TLS48933.1"/>
    <property type="molecule type" value="Genomic_DNA"/>
</dbReference>
<reference evidence="4 5" key="1">
    <citation type="submission" date="2019-05" db="EMBL/GenBank/DDBJ databases">
        <authorList>
            <person name="Narsing Rao M.P."/>
            <person name="Li W.J."/>
        </authorList>
    </citation>
    <scope>NUCLEOTIDE SEQUENCE [LARGE SCALE GENOMIC DNA]</scope>
    <source>
        <strain evidence="4 5">SYSU_K30003</strain>
    </source>
</reference>
<evidence type="ECO:0000256" key="3">
    <source>
        <dbReference type="PIRSR" id="PIRSR607837-1"/>
    </source>
</evidence>
<gene>
    <name evidence="4" type="ORF">FE782_27730</name>
</gene>
<protein>
    <submittedName>
        <fullName evidence="4">Damage-inducible protein DinB</fullName>
    </submittedName>
</protein>
<dbReference type="Gene3D" id="1.20.120.450">
    <property type="entry name" value="dinb family like domain"/>
    <property type="match status" value="1"/>
</dbReference>
<sequence>MTTNRTENEAVQRLLELYEYHPWANERLFRHLETLPADVWTRHADSGYPSARATLAHMYAMDRTWRHAIAQDLAFEEIAARIPTWDAEAGGAAPREMEALFAAAAEDFRSMLRGLGEPSVMRELQHPYLGTLRATAFELVTHVVNHGTYHRGNATAMLRQMGFAGPSTDYIYYLFSLNR</sequence>